<organism evidence="2 3">
    <name type="scientific">Lottia gigantea</name>
    <name type="common">Giant owl limpet</name>
    <dbReference type="NCBI Taxonomy" id="225164"/>
    <lineage>
        <taxon>Eukaryota</taxon>
        <taxon>Metazoa</taxon>
        <taxon>Spiralia</taxon>
        <taxon>Lophotrochozoa</taxon>
        <taxon>Mollusca</taxon>
        <taxon>Gastropoda</taxon>
        <taxon>Patellogastropoda</taxon>
        <taxon>Lottioidea</taxon>
        <taxon>Lottiidae</taxon>
        <taxon>Lottia</taxon>
    </lineage>
</organism>
<protein>
    <submittedName>
        <fullName evidence="2">Uncharacterized protein</fullName>
    </submittedName>
</protein>
<dbReference type="GeneID" id="20248350"/>
<gene>
    <name evidence="2" type="ORF">LOTGIDRAFT_230602</name>
</gene>
<dbReference type="Proteomes" id="UP000030746">
    <property type="component" value="Unassembled WGS sequence"/>
</dbReference>
<name>V4B1M2_LOTGI</name>
<evidence type="ECO:0000256" key="1">
    <source>
        <dbReference type="SAM" id="MobiDB-lite"/>
    </source>
</evidence>
<evidence type="ECO:0000313" key="3">
    <source>
        <dbReference type="Proteomes" id="UP000030746"/>
    </source>
</evidence>
<keyword evidence="3" id="KW-1185">Reference proteome</keyword>
<dbReference type="CTD" id="20248350"/>
<proteinExistence type="predicted"/>
<evidence type="ECO:0000313" key="2">
    <source>
        <dbReference type="EMBL" id="ESP01216.1"/>
    </source>
</evidence>
<feature type="compositionally biased region" description="Basic and acidic residues" evidence="1">
    <location>
        <begin position="95"/>
        <end position="110"/>
    </location>
</feature>
<dbReference type="EMBL" id="KB200521">
    <property type="protein sequence ID" value="ESP01216.1"/>
    <property type="molecule type" value="Genomic_DNA"/>
</dbReference>
<dbReference type="RefSeq" id="XP_009047850.1">
    <property type="nucleotide sequence ID" value="XM_009049602.1"/>
</dbReference>
<dbReference type="HOGENOM" id="CLU_1290274_0_0_1"/>
<feature type="compositionally biased region" description="Polar residues" evidence="1">
    <location>
        <begin position="60"/>
        <end position="84"/>
    </location>
</feature>
<feature type="compositionally biased region" description="Polar residues" evidence="1">
    <location>
        <begin position="112"/>
        <end position="122"/>
    </location>
</feature>
<dbReference type="KEGG" id="lgi:LOTGIDRAFT_230602"/>
<dbReference type="AlphaFoldDB" id="V4B1M2"/>
<dbReference type="OrthoDB" id="6162439at2759"/>
<feature type="compositionally biased region" description="Polar residues" evidence="1">
    <location>
        <begin position="147"/>
        <end position="159"/>
    </location>
</feature>
<accession>V4B1M2</accession>
<sequence>MEVQLVKQVMLNLLKNMHKFGVKWVGISKTQIFKVSTEGDEPDGISSSGTEDDADVPTKFSGTCISTGNQHAADSTSNSTSDLQKANEIPDETEDKTQLENLADKDKEGNDSQEFSNCSQEIGATGGKLSPVSEDKSADEEEKVIEDSNTNIDPKNPNSPEEGECSPGPKPEGDGAELIPMLTQNHMELLELEMRARAIKAMLKAQESHTSEQT</sequence>
<reference evidence="2 3" key="1">
    <citation type="journal article" date="2013" name="Nature">
        <title>Insights into bilaterian evolution from three spiralian genomes.</title>
        <authorList>
            <person name="Simakov O."/>
            <person name="Marletaz F."/>
            <person name="Cho S.J."/>
            <person name="Edsinger-Gonzales E."/>
            <person name="Havlak P."/>
            <person name="Hellsten U."/>
            <person name="Kuo D.H."/>
            <person name="Larsson T."/>
            <person name="Lv J."/>
            <person name="Arendt D."/>
            <person name="Savage R."/>
            <person name="Osoegawa K."/>
            <person name="de Jong P."/>
            <person name="Grimwood J."/>
            <person name="Chapman J.A."/>
            <person name="Shapiro H."/>
            <person name="Aerts A."/>
            <person name="Otillar R.P."/>
            <person name="Terry A.Y."/>
            <person name="Boore J.L."/>
            <person name="Grigoriev I.V."/>
            <person name="Lindberg D.R."/>
            <person name="Seaver E.C."/>
            <person name="Weisblat D.A."/>
            <person name="Putnam N.H."/>
            <person name="Rokhsar D.S."/>
        </authorList>
    </citation>
    <scope>NUCLEOTIDE SEQUENCE [LARGE SCALE GENOMIC DNA]</scope>
</reference>
<feature type="region of interest" description="Disordered" evidence="1">
    <location>
        <begin position="37"/>
        <end position="178"/>
    </location>
</feature>